<gene>
    <name evidence="1" type="ORF">RJ640_022340</name>
</gene>
<comment type="caution">
    <text evidence="1">The sequence shown here is derived from an EMBL/GenBank/DDBJ whole genome shotgun (WGS) entry which is preliminary data.</text>
</comment>
<keyword evidence="2" id="KW-1185">Reference proteome</keyword>
<evidence type="ECO:0000313" key="2">
    <source>
        <dbReference type="Proteomes" id="UP001187471"/>
    </source>
</evidence>
<organism evidence="1 2">
    <name type="scientific">Escallonia rubra</name>
    <dbReference type="NCBI Taxonomy" id="112253"/>
    <lineage>
        <taxon>Eukaryota</taxon>
        <taxon>Viridiplantae</taxon>
        <taxon>Streptophyta</taxon>
        <taxon>Embryophyta</taxon>
        <taxon>Tracheophyta</taxon>
        <taxon>Spermatophyta</taxon>
        <taxon>Magnoliopsida</taxon>
        <taxon>eudicotyledons</taxon>
        <taxon>Gunneridae</taxon>
        <taxon>Pentapetalae</taxon>
        <taxon>asterids</taxon>
        <taxon>campanulids</taxon>
        <taxon>Escalloniales</taxon>
        <taxon>Escalloniaceae</taxon>
        <taxon>Escallonia</taxon>
    </lineage>
</organism>
<protein>
    <submittedName>
        <fullName evidence="1">Uncharacterized protein</fullName>
    </submittedName>
</protein>
<dbReference type="AlphaFoldDB" id="A0AA88U0E6"/>
<name>A0AA88U0E6_9ASTE</name>
<dbReference type="Proteomes" id="UP001187471">
    <property type="component" value="Unassembled WGS sequence"/>
</dbReference>
<sequence>MDGSEGLLHDVIRAFSSPVTWTRSPVSRSRALELVVELETFDDQSNSFLPSKTARLPSSKIFNIPNESFNGLSLLATHTTCGSEATGKLYMMPTYRFVELKGVKNPSLKALSVEGDWKRGKASGKGKFSGTFEGE</sequence>
<reference evidence="1" key="1">
    <citation type="submission" date="2022-12" db="EMBL/GenBank/DDBJ databases">
        <title>Draft genome assemblies for two species of Escallonia (Escalloniales).</title>
        <authorList>
            <person name="Chanderbali A."/>
            <person name="Dervinis C."/>
            <person name="Anghel I."/>
            <person name="Soltis D."/>
            <person name="Soltis P."/>
            <person name="Zapata F."/>
        </authorList>
    </citation>
    <scope>NUCLEOTIDE SEQUENCE</scope>
    <source>
        <strain evidence="1">UCBG92.1500</strain>
        <tissue evidence="1">Leaf</tissue>
    </source>
</reference>
<proteinExistence type="predicted"/>
<evidence type="ECO:0000313" key="1">
    <source>
        <dbReference type="EMBL" id="KAK2967408.1"/>
    </source>
</evidence>
<accession>A0AA88U0E6</accession>
<dbReference type="EMBL" id="JAVXUO010003019">
    <property type="protein sequence ID" value="KAK2967408.1"/>
    <property type="molecule type" value="Genomic_DNA"/>
</dbReference>